<keyword evidence="7 20" id="KW-1133">Transmembrane helix</keyword>
<dbReference type="Proteomes" id="UP000694428">
    <property type="component" value="Unplaced"/>
</dbReference>
<feature type="transmembrane region" description="Helical" evidence="20">
    <location>
        <begin position="376"/>
        <end position="397"/>
    </location>
</feature>
<evidence type="ECO:0000256" key="20">
    <source>
        <dbReference type="SAM" id="Phobius"/>
    </source>
</evidence>
<evidence type="ECO:0000256" key="14">
    <source>
        <dbReference type="ARBA" id="ARBA00036553"/>
    </source>
</evidence>
<dbReference type="Ensembl" id="ENSPSTT00000008691.1">
    <property type="protein sequence ID" value="ENSPSTP00000008278.1"/>
    <property type="gene ID" value="ENSPSTG00000005841.1"/>
</dbReference>
<evidence type="ECO:0000256" key="4">
    <source>
        <dbReference type="ARBA" id="ARBA00022475"/>
    </source>
</evidence>
<dbReference type="InterPro" id="IPR001734">
    <property type="entry name" value="Na/solute_symporter"/>
</dbReference>
<evidence type="ECO:0000256" key="10">
    <source>
        <dbReference type="ARBA" id="ARBA00023136"/>
    </source>
</evidence>
<evidence type="ECO:0000256" key="9">
    <source>
        <dbReference type="ARBA" id="ARBA00023065"/>
    </source>
</evidence>
<dbReference type="InterPro" id="IPR018212">
    <property type="entry name" value="Na/solute_symporter_CS"/>
</dbReference>
<sequence>MHLRRTLIGMILAQCAHVHMSQQLLLLSLQIGASLFASSEGSGLFIGLAGTGAAGGIAVTGFEWNATYALLALAWVFVPVYISSGIVTMPEYLQRRFGGERIRMYLSGLSLLLSIFTKISTDLYSGALFVQVCLGWDLYLSTVLIALLFAGGLAAVIYTDALQTLIMVLGAIVLPQWYLPAFNAIGGYSNLEEAYLKAVPSKIVPNTTCHLPRADAMHLFRDPISGDLPWTGMTFGLSIMATWYWCTDQVIVQRSLSARSLSHAKAGSILASYLKMLPLFVIIMPGMISRVLFPDAVACVDPEECTRVCGAAVGCSNIAYPKLVVELMPSGLRGLMIAVMMAALMSSLTSIFNSSSTLFTMDIWRRMRPGASERELLVVGRVVTVLLVALSVVWIPILQSSGGGQLYIYIQAVTSYLAPPVTAVFVLAVFWPRANEQGAFWGLMAGLALGLARMGLELAHPTPRCGVPDRRPWLLADLHYLHFAALLCATAGAVVVGGSLVTPPPPSDRLWKHTWWSLSQEPPQLSMDGTSRRCLDGECVLGGTQHRGYPRLFARMYHPCSMDALCLSFPMISCPHNHCLSVPGSCSAAPGSRQTTEGHPALRDTTESPFWTRVCSINAIVLLCINIFCYAYFA</sequence>
<evidence type="ECO:0000313" key="21">
    <source>
        <dbReference type="Ensembl" id="ENSPSTP00000008278.1"/>
    </source>
</evidence>
<evidence type="ECO:0000256" key="13">
    <source>
        <dbReference type="ARBA" id="ARBA00036082"/>
    </source>
</evidence>
<evidence type="ECO:0000256" key="18">
    <source>
        <dbReference type="ARBA" id="ARBA00045692"/>
    </source>
</evidence>
<evidence type="ECO:0000256" key="5">
    <source>
        <dbReference type="ARBA" id="ARBA00022597"/>
    </source>
</evidence>
<dbReference type="FunFam" id="1.20.1730.10:FF:000004">
    <property type="entry name" value="sodium/glucose cotransporter 5 isoform X1"/>
    <property type="match status" value="1"/>
</dbReference>
<evidence type="ECO:0000256" key="3">
    <source>
        <dbReference type="ARBA" id="ARBA00022448"/>
    </source>
</evidence>
<dbReference type="GO" id="GO:0016324">
    <property type="term" value="C:apical plasma membrane"/>
    <property type="evidence" value="ECO:0007669"/>
    <property type="project" value="UniProtKB-SubCell"/>
</dbReference>
<accession>A0A8C9L7S3</accession>
<evidence type="ECO:0000256" key="12">
    <source>
        <dbReference type="ARBA" id="ARBA00023201"/>
    </source>
</evidence>
<evidence type="ECO:0000256" key="16">
    <source>
        <dbReference type="ARBA" id="ARBA00041339"/>
    </source>
</evidence>
<dbReference type="NCBIfam" id="TIGR00813">
    <property type="entry name" value="sss"/>
    <property type="match status" value="1"/>
</dbReference>
<evidence type="ECO:0000256" key="17">
    <source>
        <dbReference type="ARBA" id="ARBA00042835"/>
    </source>
</evidence>
<feature type="transmembrane region" description="Helical" evidence="20">
    <location>
        <begin position="335"/>
        <end position="355"/>
    </location>
</feature>
<feature type="transmembrane region" description="Helical" evidence="20">
    <location>
        <begin position="139"/>
        <end position="158"/>
    </location>
</feature>
<proteinExistence type="inferred from homology"/>
<dbReference type="AlphaFoldDB" id="A0A8C9L7S3"/>
<keyword evidence="11" id="KW-0325">Glycoprotein</keyword>
<feature type="transmembrane region" description="Helical" evidence="20">
    <location>
        <begin position="610"/>
        <end position="633"/>
    </location>
</feature>
<feature type="transmembrane region" description="Helical" evidence="20">
    <location>
        <begin position="267"/>
        <end position="288"/>
    </location>
</feature>
<evidence type="ECO:0000256" key="1">
    <source>
        <dbReference type="ARBA" id="ARBA00004424"/>
    </source>
</evidence>
<name>A0A8C9L7S3_PAVCR</name>
<keyword evidence="6 20" id="KW-0812">Transmembrane</keyword>
<evidence type="ECO:0000313" key="22">
    <source>
        <dbReference type="Proteomes" id="UP000694428"/>
    </source>
</evidence>
<organism evidence="21 22">
    <name type="scientific">Pavo cristatus</name>
    <name type="common">Indian peafowl</name>
    <name type="synonym">Blue peafowl</name>
    <dbReference type="NCBI Taxonomy" id="9049"/>
    <lineage>
        <taxon>Eukaryota</taxon>
        <taxon>Metazoa</taxon>
        <taxon>Chordata</taxon>
        <taxon>Craniata</taxon>
        <taxon>Vertebrata</taxon>
        <taxon>Euteleostomi</taxon>
        <taxon>Archelosauria</taxon>
        <taxon>Archosauria</taxon>
        <taxon>Dinosauria</taxon>
        <taxon>Saurischia</taxon>
        <taxon>Theropoda</taxon>
        <taxon>Coelurosauria</taxon>
        <taxon>Aves</taxon>
        <taxon>Neognathae</taxon>
        <taxon>Galloanserae</taxon>
        <taxon>Galliformes</taxon>
        <taxon>Phasianidae</taxon>
        <taxon>Phasianinae</taxon>
        <taxon>Pavo</taxon>
    </lineage>
</organism>
<dbReference type="InterPro" id="IPR038377">
    <property type="entry name" value="Na/Glc_symporter_sf"/>
</dbReference>
<dbReference type="PROSITE" id="PS00457">
    <property type="entry name" value="NA_SOLUT_SYMP_2"/>
    <property type="match status" value="1"/>
</dbReference>
<dbReference type="GO" id="GO:0005412">
    <property type="term" value="F:D-glucose:sodium symporter activity"/>
    <property type="evidence" value="ECO:0007669"/>
    <property type="project" value="TreeGrafter"/>
</dbReference>
<dbReference type="Pfam" id="PF00474">
    <property type="entry name" value="SSF"/>
    <property type="match status" value="1"/>
</dbReference>
<keyword evidence="10 20" id="KW-0472">Membrane</keyword>
<evidence type="ECO:0000256" key="7">
    <source>
        <dbReference type="ARBA" id="ARBA00022989"/>
    </source>
</evidence>
<evidence type="ECO:0000256" key="15">
    <source>
        <dbReference type="ARBA" id="ARBA00039217"/>
    </source>
</evidence>
<feature type="transmembrane region" description="Helical" evidence="20">
    <location>
        <begin position="64"/>
        <end position="82"/>
    </location>
</feature>
<reference evidence="21" key="2">
    <citation type="submission" date="2025-09" db="UniProtKB">
        <authorList>
            <consortium name="Ensembl"/>
        </authorList>
    </citation>
    <scope>IDENTIFICATION</scope>
</reference>
<dbReference type="PANTHER" id="PTHR11819:SF128">
    <property type="entry name" value="SODIUM_MANNOSE COTRANSPORTER SLC5A10"/>
    <property type="match status" value="1"/>
</dbReference>
<keyword evidence="12" id="KW-0739">Sodium transport</keyword>
<comment type="catalytic activity">
    <reaction evidence="13">
        <text>D-mannose(out) + Na(+)(out) = D-mannose(in) + Na(+)(in)</text>
        <dbReference type="Rhea" id="RHEA:72907"/>
        <dbReference type="ChEBI" id="CHEBI:4208"/>
        <dbReference type="ChEBI" id="CHEBI:29101"/>
    </reaction>
    <physiologicalReaction direction="left-to-right" evidence="13">
        <dbReference type="Rhea" id="RHEA:72908"/>
    </physiologicalReaction>
</comment>
<feature type="transmembrane region" description="Helical" evidence="20">
    <location>
        <begin position="409"/>
        <end position="431"/>
    </location>
</feature>
<keyword evidence="9" id="KW-0406">Ion transport</keyword>
<comment type="similarity">
    <text evidence="2 19">Belongs to the sodium:solute symporter (SSF) (TC 2.A.21) family.</text>
</comment>
<keyword evidence="22" id="KW-1185">Reference proteome</keyword>
<feature type="transmembrane region" description="Helical" evidence="20">
    <location>
        <begin position="228"/>
        <end position="246"/>
    </location>
</feature>
<dbReference type="PROSITE" id="PS50283">
    <property type="entry name" value="NA_SOLUT_SYMP_3"/>
    <property type="match status" value="1"/>
</dbReference>
<protein>
    <recommendedName>
        <fullName evidence="15">Sodium/mannose cotransporter SLC5A10</fullName>
    </recommendedName>
    <alternativeName>
        <fullName evidence="16">Sodium/glucose cotransporter 5</fullName>
    </alternativeName>
    <alternativeName>
        <fullName evidence="17">Solute carrier family 5 member 10</fullName>
    </alternativeName>
</protein>
<evidence type="ECO:0000256" key="8">
    <source>
        <dbReference type="ARBA" id="ARBA00023053"/>
    </source>
</evidence>
<keyword evidence="5" id="KW-0762">Sugar transport</keyword>
<feature type="transmembrane region" description="Helical" evidence="20">
    <location>
        <begin position="480"/>
        <end position="502"/>
    </location>
</feature>
<reference evidence="21" key="1">
    <citation type="submission" date="2025-08" db="UniProtKB">
        <authorList>
            <consortium name="Ensembl"/>
        </authorList>
    </citation>
    <scope>IDENTIFICATION</scope>
</reference>
<dbReference type="Gene3D" id="1.20.1730.10">
    <property type="entry name" value="Sodium/glucose cotransporter"/>
    <property type="match status" value="1"/>
</dbReference>
<keyword evidence="8" id="KW-0915">Sodium</keyword>
<keyword evidence="4" id="KW-1003">Cell membrane</keyword>
<evidence type="ECO:0000256" key="6">
    <source>
        <dbReference type="ARBA" id="ARBA00022692"/>
    </source>
</evidence>
<comment type="function">
    <text evidence="18">Electrogenic Na+-coupled sugar symporter that actively transports D-mannose or D-fructose at the plasma membrane, with a Na+ to sugar coupling ratio of 1:1. Transporter activity is driven by a transmembrane Na+ electrochemical gradient set by the Na+/K+ pump. Exclusively recognizes sugar substrates having a pyranose ring with an axial hydroxyl group on carbon 2. Has likely evolved to enable renal reabsorption of D-mannose, an important constituent of oligosaccharide chains of glycoproteins. Contributes to dietary D-fructose reabsorption from glomerular filtrate across the brush border of the kidney.</text>
</comment>
<keyword evidence="3" id="KW-0813">Transport</keyword>
<evidence type="ECO:0000256" key="11">
    <source>
        <dbReference type="ARBA" id="ARBA00023180"/>
    </source>
</evidence>
<evidence type="ECO:0000256" key="2">
    <source>
        <dbReference type="ARBA" id="ARBA00006434"/>
    </source>
</evidence>
<comment type="subcellular location">
    <subcellularLocation>
        <location evidence="1">Apical cell membrane</location>
        <topology evidence="1">Multi-pass membrane protein</topology>
    </subcellularLocation>
</comment>
<comment type="catalytic activity">
    <reaction evidence="14">
        <text>D-fructopyranose(out) + Na(+)(out) = D-fructopyranose(in) + Na(+)(in)</text>
        <dbReference type="Rhea" id="RHEA:72915"/>
        <dbReference type="ChEBI" id="CHEBI:29101"/>
        <dbReference type="ChEBI" id="CHEBI:37714"/>
    </reaction>
    <physiologicalReaction direction="left-to-right" evidence="14">
        <dbReference type="Rhea" id="RHEA:72916"/>
    </physiologicalReaction>
</comment>
<evidence type="ECO:0000256" key="19">
    <source>
        <dbReference type="RuleBase" id="RU362091"/>
    </source>
</evidence>
<feature type="transmembrane region" description="Helical" evidence="20">
    <location>
        <begin position="165"/>
        <end position="185"/>
    </location>
</feature>
<dbReference type="PANTHER" id="PTHR11819">
    <property type="entry name" value="SOLUTE CARRIER FAMILY 5"/>
    <property type="match status" value="1"/>
</dbReference>